<feature type="region of interest" description="Disordered" evidence="1">
    <location>
        <begin position="1"/>
        <end position="48"/>
    </location>
</feature>
<feature type="region of interest" description="Disordered" evidence="1">
    <location>
        <begin position="111"/>
        <end position="134"/>
    </location>
</feature>
<organism evidence="2 3">
    <name type="scientific">Discostella pseudostelligera</name>
    <dbReference type="NCBI Taxonomy" id="259834"/>
    <lineage>
        <taxon>Eukaryota</taxon>
        <taxon>Sar</taxon>
        <taxon>Stramenopiles</taxon>
        <taxon>Ochrophyta</taxon>
        <taxon>Bacillariophyta</taxon>
        <taxon>Coscinodiscophyceae</taxon>
        <taxon>Thalassiosirophycidae</taxon>
        <taxon>Stephanodiscales</taxon>
        <taxon>Stephanodiscaceae</taxon>
        <taxon>Discostella</taxon>
    </lineage>
</organism>
<comment type="caution">
    <text evidence="2">The sequence shown here is derived from an EMBL/GenBank/DDBJ whole genome shotgun (WGS) entry which is preliminary data.</text>
</comment>
<feature type="region of interest" description="Disordered" evidence="1">
    <location>
        <begin position="157"/>
        <end position="202"/>
    </location>
</feature>
<evidence type="ECO:0000313" key="3">
    <source>
        <dbReference type="Proteomes" id="UP001530293"/>
    </source>
</evidence>
<proteinExistence type="predicted"/>
<accession>A0ABD3M879</accession>
<reference evidence="2 3" key="1">
    <citation type="submission" date="2024-10" db="EMBL/GenBank/DDBJ databases">
        <title>Updated reference genomes for cyclostephanoid diatoms.</title>
        <authorList>
            <person name="Roberts W.R."/>
            <person name="Alverson A.J."/>
        </authorList>
    </citation>
    <scope>NUCLEOTIDE SEQUENCE [LARGE SCALE GENOMIC DNA]</scope>
    <source>
        <strain evidence="2 3">AJA232-27</strain>
    </source>
</reference>
<protein>
    <submittedName>
        <fullName evidence="2">Uncharacterized protein</fullName>
    </submittedName>
</protein>
<feature type="compositionally biased region" description="Basic residues" evidence="1">
    <location>
        <begin position="338"/>
        <end position="348"/>
    </location>
</feature>
<keyword evidence="3" id="KW-1185">Reference proteome</keyword>
<name>A0ABD3M879_9STRA</name>
<feature type="region of interest" description="Disordered" evidence="1">
    <location>
        <begin position="323"/>
        <end position="369"/>
    </location>
</feature>
<feature type="compositionally biased region" description="Low complexity" evidence="1">
    <location>
        <begin position="17"/>
        <end position="26"/>
    </location>
</feature>
<sequence length="452" mass="50853">MKRMASFRRRKKQNYSAAATAATAHADANEPTQQFPSPEDSERPIGRINIIQGNQPPIKVIQFADKGSSSATAAALPAAAAARADNVSPITIIDRPDPEATMKTPERVVLPVPRDNNDKRNPTPYNTVDSKSFGTDQHLSTREQMWYKNQMYLLAKQQQQQQQQQNGVSSMSSSKVESKAIDGADRHRYSPRGVDEFENHPWKKCDDDYDDYTYSDDDDDTRTNLSTKLMEDDEDSCTTTQYTSALEDDTRTYLSSLLFDDDDDDANSDSSDVFDDVDLALDSAISGYTTNATESESLFTSLEDGTSMPYVFELKDDGVKQRPKYQLGVGLNPDFSGRRKSRRSSSKTKRTDLSTTSYPQRDRRKVNSKVDASSEDYVECPLLQVFLEEVSGTYKDAKLALDQVLHAFCISPDNLDIISDKLSDAKVELLEMYRQRGPRRGDAMNYSFQHVR</sequence>
<evidence type="ECO:0000313" key="2">
    <source>
        <dbReference type="EMBL" id="KAL3759837.1"/>
    </source>
</evidence>
<feature type="compositionally biased region" description="Basic residues" evidence="1">
    <location>
        <begin position="1"/>
        <end position="13"/>
    </location>
</feature>
<feature type="compositionally biased region" description="Low complexity" evidence="1">
    <location>
        <begin position="157"/>
        <end position="175"/>
    </location>
</feature>
<gene>
    <name evidence="2" type="ORF">ACHAWU_007581</name>
</gene>
<feature type="compositionally biased region" description="Polar residues" evidence="1">
    <location>
        <begin position="123"/>
        <end position="134"/>
    </location>
</feature>
<dbReference type="Proteomes" id="UP001530293">
    <property type="component" value="Unassembled WGS sequence"/>
</dbReference>
<dbReference type="AlphaFoldDB" id="A0ABD3M879"/>
<evidence type="ECO:0000256" key="1">
    <source>
        <dbReference type="SAM" id="MobiDB-lite"/>
    </source>
</evidence>
<dbReference type="EMBL" id="JALLBG020000196">
    <property type="protein sequence ID" value="KAL3759837.1"/>
    <property type="molecule type" value="Genomic_DNA"/>
</dbReference>
<feature type="compositionally biased region" description="Basic and acidic residues" evidence="1">
    <location>
        <begin position="176"/>
        <end position="202"/>
    </location>
</feature>